<dbReference type="RefSeq" id="WP_007009611.1">
    <property type="nucleotide sequence ID" value="NZ_AJXZ01000041.1"/>
</dbReference>
<dbReference type="OrthoDB" id="1680380at2"/>
<protein>
    <submittedName>
        <fullName evidence="1">Uncharacterized protein</fullName>
    </submittedName>
</protein>
<reference evidence="1 2" key="1">
    <citation type="journal article" date="2012" name="J. Bacteriol.">
        <title>Genome Sequence of Nitratireductor aquibiodomus Strain RA22.</title>
        <authorList>
            <person name="Singh A."/>
            <person name="Jangir P.K."/>
            <person name="Kumari C."/>
            <person name="Sharma R."/>
        </authorList>
    </citation>
    <scope>NUCLEOTIDE SEQUENCE [LARGE SCALE GENOMIC DNA]</scope>
    <source>
        <strain evidence="1 2">RA22</strain>
    </source>
</reference>
<proteinExistence type="predicted"/>
<dbReference type="AlphaFoldDB" id="I5BUI2"/>
<dbReference type="EMBL" id="AJXZ01000041">
    <property type="protein sequence ID" value="EIM73234.1"/>
    <property type="molecule type" value="Genomic_DNA"/>
</dbReference>
<accession>I5BUI2</accession>
<dbReference type="Proteomes" id="UP000004622">
    <property type="component" value="Unassembled WGS sequence"/>
</dbReference>
<sequence>MTRVLTDGRLTVDRAIGGGDVISAPPGPCVFRFGYRDRTAEATIKPGHVREEFVMLGAKKRQAAR</sequence>
<organism evidence="1 2">
    <name type="scientific">Nitratireductor aquibiodomus RA22</name>
    <dbReference type="NCBI Taxonomy" id="1189611"/>
    <lineage>
        <taxon>Bacteria</taxon>
        <taxon>Pseudomonadati</taxon>
        <taxon>Pseudomonadota</taxon>
        <taxon>Alphaproteobacteria</taxon>
        <taxon>Hyphomicrobiales</taxon>
        <taxon>Phyllobacteriaceae</taxon>
        <taxon>Nitratireductor</taxon>
    </lineage>
</organism>
<name>I5BUI2_9HYPH</name>
<gene>
    <name evidence="1" type="ORF">A33O_16497</name>
</gene>
<evidence type="ECO:0000313" key="1">
    <source>
        <dbReference type="EMBL" id="EIM73234.1"/>
    </source>
</evidence>
<dbReference type="PATRIC" id="fig|1189611.3.peg.3333"/>
<comment type="caution">
    <text evidence="1">The sequence shown here is derived from an EMBL/GenBank/DDBJ whole genome shotgun (WGS) entry which is preliminary data.</text>
</comment>
<evidence type="ECO:0000313" key="2">
    <source>
        <dbReference type="Proteomes" id="UP000004622"/>
    </source>
</evidence>